<dbReference type="InterPro" id="IPR036388">
    <property type="entry name" value="WH-like_DNA-bd_sf"/>
</dbReference>
<dbReference type="GO" id="GO:0045892">
    <property type="term" value="P:negative regulation of DNA-templated transcription"/>
    <property type="evidence" value="ECO:0007669"/>
    <property type="project" value="TreeGrafter"/>
</dbReference>
<dbReference type="AlphaFoldDB" id="A0A136Q3U8"/>
<keyword evidence="2" id="KW-0238">DNA-binding</keyword>
<dbReference type="InterPro" id="IPR000524">
    <property type="entry name" value="Tscrpt_reg_HTH_GntR"/>
</dbReference>
<dbReference type="STRING" id="626937.HMPREF3293_01897"/>
<gene>
    <name evidence="5" type="ORF">HMPREF3293_01897</name>
</gene>
<dbReference type="GO" id="GO:0003700">
    <property type="term" value="F:DNA-binding transcription factor activity"/>
    <property type="evidence" value="ECO:0007669"/>
    <property type="project" value="InterPro"/>
</dbReference>
<protein>
    <submittedName>
        <fullName evidence="5">Transcriptional regulator, GntR family</fullName>
    </submittedName>
</protein>
<dbReference type="KEGG" id="cmiu:B1H56_05705"/>
<dbReference type="RefSeq" id="WP_066517941.1">
    <property type="nucleotide sequence ID" value="NZ_CABMOF010000001.1"/>
</dbReference>
<dbReference type="InterPro" id="IPR050679">
    <property type="entry name" value="Bact_HTH_transcr_reg"/>
</dbReference>
<dbReference type="EMBL" id="LSZW01000062">
    <property type="protein sequence ID" value="KXK65307.1"/>
    <property type="molecule type" value="Genomic_DNA"/>
</dbReference>
<dbReference type="PROSITE" id="PS50949">
    <property type="entry name" value="HTH_GNTR"/>
    <property type="match status" value="2"/>
</dbReference>
<evidence type="ECO:0000256" key="3">
    <source>
        <dbReference type="ARBA" id="ARBA00023163"/>
    </source>
</evidence>
<feature type="domain" description="HTH gntR-type" evidence="4">
    <location>
        <begin position="5"/>
        <end position="73"/>
    </location>
</feature>
<name>A0A136Q3U8_9FIRM</name>
<dbReference type="PANTHER" id="PTHR44846:SF17">
    <property type="entry name" value="GNTR-FAMILY TRANSCRIPTIONAL REGULATOR"/>
    <property type="match status" value="1"/>
</dbReference>
<feature type="domain" description="HTH gntR-type" evidence="4">
    <location>
        <begin position="241"/>
        <end position="309"/>
    </location>
</feature>
<dbReference type="SUPFAM" id="SSF46785">
    <property type="entry name" value="Winged helix' DNA-binding domain"/>
    <property type="match status" value="2"/>
</dbReference>
<keyword evidence="6" id="KW-1185">Reference proteome</keyword>
<evidence type="ECO:0000313" key="6">
    <source>
        <dbReference type="Proteomes" id="UP000070366"/>
    </source>
</evidence>
<dbReference type="InterPro" id="IPR036390">
    <property type="entry name" value="WH_DNA-bd_sf"/>
</dbReference>
<dbReference type="Pfam" id="PF00392">
    <property type="entry name" value="GntR"/>
    <property type="match status" value="2"/>
</dbReference>
<dbReference type="SMART" id="SM00345">
    <property type="entry name" value="HTH_GNTR"/>
    <property type="match status" value="2"/>
</dbReference>
<dbReference type="PANTHER" id="PTHR44846">
    <property type="entry name" value="MANNOSYL-D-GLYCERATE TRANSPORT/METABOLISM SYSTEM REPRESSOR MNGR-RELATED"/>
    <property type="match status" value="1"/>
</dbReference>
<dbReference type="Gene3D" id="1.10.10.10">
    <property type="entry name" value="Winged helix-like DNA-binding domain superfamily/Winged helix DNA-binding domain"/>
    <property type="match status" value="2"/>
</dbReference>
<evidence type="ECO:0000256" key="2">
    <source>
        <dbReference type="ARBA" id="ARBA00023125"/>
    </source>
</evidence>
<accession>A0A136Q3U8</accession>
<proteinExistence type="predicted"/>
<organism evidence="5 6">
    <name type="scientific">Christensenella minuta</name>
    <dbReference type="NCBI Taxonomy" id="626937"/>
    <lineage>
        <taxon>Bacteria</taxon>
        <taxon>Bacillati</taxon>
        <taxon>Bacillota</taxon>
        <taxon>Clostridia</taxon>
        <taxon>Christensenellales</taxon>
        <taxon>Christensenellaceae</taxon>
        <taxon>Christensenella</taxon>
    </lineage>
</organism>
<keyword evidence="3" id="KW-0804">Transcription</keyword>
<sequence length="467" mass="54131">MKTDSGRYQLVYDYYETRILYGFYIRGEHLPSILKICAIFQLAPATVRSALRLLEKRGYIKVAARKAAEVVYKARPGQFRKNAAEYFAPRKEGIIDLFQSGKLLFEPLWKTGIRQWNAEDWEDVRRTLKGTSADFVALPVKFYILVLGTLKNELVLNLYWEMIRYIRFPYLGGRREAGADCFAAGTDTKNETVSELEQKFEADYNAAVKELLIFIERARTEYSLADAEPVPFRWSIYRQRPQLRYTLASHIIRGVMNGQYPVGSYLPSLQQMANSYGVGLNTVRRTLGLLESMGLTKSYQGKGTLVCREPAKVDFTQTGTWEGIRLYRESLQLLALTIEQISLYTLNHAKEAEKSALADGLERIQRDGKSYLCFEAYLGFIEEHCPLSFVRECYRRLRELLAWGYSFVLFRIKGKSLHKEYAAIIAQAEMLLRQKRFPEFAHIWKKLMEREECQFQSAMDEILPGRR</sequence>
<reference evidence="5 6" key="1">
    <citation type="submission" date="2016-02" db="EMBL/GenBank/DDBJ databases">
        <authorList>
            <person name="Wen L."/>
            <person name="He K."/>
            <person name="Yang H."/>
        </authorList>
    </citation>
    <scope>NUCLEOTIDE SEQUENCE [LARGE SCALE GENOMIC DNA]</scope>
    <source>
        <strain evidence="5 6">DSM 22607</strain>
    </source>
</reference>
<dbReference type="GO" id="GO:0003677">
    <property type="term" value="F:DNA binding"/>
    <property type="evidence" value="ECO:0007669"/>
    <property type="project" value="UniProtKB-KW"/>
</dbReference>
<comment type="caution">
    <text evidence="5">The sequence shown here is derived from an EMBL/GenBank/DDBJ whole genome shotgun (WGS) entry which is preliminary data.</text>
</comment>
<evidence type="ECO:0000313" key="5">
    <source>
        <dbReference type="EMBL" id="KXK65307.1"/>
    </source>
</evidence>
<dbReference type="CDD" id="cd07377">
    <property type="entry name" value="WHTH_GntR"/>
    <property type="match status" value="1"/>
</dbReference>
<evidence type="ECO:0000259" key="4">
    <source>
        <dbReference type="PROSITE" id="PS50949"/>
    </source>
</evidence>
<dbReference type="OrthoDB" id="1972820at2"/>
<dbReference type="Proteomes" id="UP000070366">
    <property type="component" value="Unassembled WGS sequence"/>
</dbReference>
<evidence type="ECO:0000256" key="1">
    <source>
        <dbReference type="ARBA" id="ARBA00023015"/>
    </source>
</evidence>
<keyword evidence="1" id="KW-0805">Transcription regulation</keyword>